<evidence type="ECO:0000256" key="5">
    <source>
        <dbReference type="ARBA" id="ARBA00022692"/>
    </source>
</evidence>
<keyword evidence="15" id="KW-1185">Reference proteome</keyword>
<dbReference type="STRING" id="1519643.SAMN06295933_3307"/>
<gene>
    <name evidence="14" type="ORF">SAMN06295933_3307</name>
</gene>
<feature type="transmembrane region" description="Helical" evidence="12">
    <location>
        <begin position="96"/>
        <end position="122"/>
    </location>
</feature>
<name>A0A1X7ETF1_9BACT</name>
<keyword evidence="8 12" id="KW-0472">Membrane</keyword>
<keyword evidence="6" id="KW-0029">Amino-acid transport</keyword>
<dbReference type="PROSITE" id="PS50928">
    <property type="entry name" value="ABC_TM1"/>
    <property type="match status" value="1"/>
</dbReference>
<evidence type="ECO:0000256" key="2">
    <source>
        <dbReference type="ARBA" id="ARBA00010072"/>
    </source>
</evidence>
<dbReference type="RefSeq" id="WP_085104244.1">
    <property type="nucleotide sequence ID" value="NZ_FWZU01000006.1"/>
</dbReference>
<evidence type="ECO:0000256" key="9">
    <source>
        <dbReference type="ARBA" id="ARBA00060298"/>
    </source>
</evidence>
<keyword evidence="4" id="KW-1003">Cell membrane</keyword>
<comment type="similarity">
    <text evidence="2">Belongs to the binding-protein-dependent transport system permease family. HisMQ subfamily.</text>
</comment>
<dbReference type="InterPro" id="IPR043429">
    <property type="entry name" value="ArtM/GltK/GlnP/TcyL/YhdX-like"/>
</dbReference>
<dbReference type="Proteomes" id="UP000192906">
    <property type="component" value="Unassembled WGS sequence"/>
</dbReference>
<keyword evidence="5 12" id="KW-0812">Transmembrane</keyword>
<dbReference type="GO" id="GO:0043190">
    <property type="term" value="C:ATP-binding cassette (ABC) transporter complex"/>
    <property type="evidence" value="ECO:0007669"/>
    <property type="project" value="InterPro"/>
</dbReference>
<dbReference type="NCBIfam" id="TIGR01726">
    <property type="entry name" value="HEQRo_perm_3TM"/>
    <property type="match status" value="1"/>
</dbReference>
<feature type="transmembrane region" description="Helical" evidence="12">
    <location>
        <begin position="62"/>
        <end position="84"/>
    </location>
</feature>
<dbReference type="AlphaFoldDB" id="A0A1X7ETF1"/>
<evidence type="ECO:0000256" key="1">
    <source>
        <dbReference type="ARBA" id="ARBA00004429"/>
    </source>
</evidence>
<keyword evidence="3 12" id="KW-0813">Transport</keyword>
<sequence length="231" mass="26004">MQWDVVWNNFDYFLWGAFPKGPLGGLAVSIILAVLGIFGAFWIGLAAGLMRLSRNMLVKYLAVFYIEVIRGVPLLMLIFWFYFLAPVLLGTSLPEFYCALVAFIVFTGAYIAEIVKAGVVALPSGQMEAARGTGLSHYQAMRYIILPQALRNMIPSFVNQFVSLTKDTSLAYIIGVNELTRTATQVNNRTLSAPTEIFITIAVLYFIVCYVLTYISRRMEKHLARYQARDR</sequence>
<evidence type="ECO:0000313" key="14">
    <source>
        <dbReference type="EMBL" id="SMF39248.1"/>
    </source>
</evidence>
<proteinExistence type="inferred from homology"/>
<keyword evidence="7 12" id="KW-1133">Transmembrane helix</keyword>
<organism evidence="14 15">
    <name type="scientific">Desulfovibrio gilichinskyi</name>
    <dbReference type="NCBI Taxonomy" id="1519643"/>
    <lineage>
        <taxon>Bacteria</taxon>
        <taxon>Pseudomonadati</taxon>
        <taxon>Thermodesulfobacteriota</taxon>
        <taxon>Desulfovibrionia</taxon>
        <taxon>Desulfovibrionales</taxon>
        <taxon>Desulfovibrionaceae</taxon>
        <taxon>Desulfovibrio</taxon>
    </lineage>
</organism>
<evidence type="ECO:0000256" key="11">
    <source>
        <dbReference type="ARBA" id="ARBA00073645"/>
    </source>
</evidence>
<evidence type="ECO:0000256" key="8">
    <source>
        <dbReference type="ARBA" id="ARBA00023136"/>
    </source>
</evidence>
<dbReference type="PANTHER" id="PTHR30614">
    <property type="entry name" value="MEMBRANE COMPONENT OF AMINO ACID ABC TRANSPORTER"/>
    <property type="match status" value="1"/>
</dbReference>
<evidence type="ECO:0000259" key="13">
    <source>
        <dbReference type="PROSITE" id="PS50928"/>
    </source>
</evidence>
<evidence type="ECO:0000256" key="10">
    <source>
        <dbReference type="ARBA" id="ARBA00062718"/>
    </source>
</evidence>
<dbReference type="EMBL" id="FWZU01000006">
    <property type="protein sequence ID" value="SMF39248.1"/>
    <property type="molecule type" value="Genomic_DNA"/>
</dbReference>
<evidence type="ECO:0000256" key="3">
    <source>
        <dbReference type="ARBA" id="ARBA00022448"/>
    </source>
</evidence>
<evidence type="ECO:0000256" key="4">
    <source>
        <dbReference type="ARBA" id="ARBA00022475"/>
    </source>
</evidence>
<comment type="subcellular location">
    <subcellularLocation>
        <location evidence="1">Cell inner membrane</location>
        <topology evidence="1">Multi-pass membrane protein</topology>
    </subcellularLocation>
    <subcellularLocation>
        <location evidence="12">Cell membrane</location>
        <topology evidence="12">Multi-pass membrane protein</topology>
    </subcellularLocation>
</comment>
<comment type="subunit">
    <text evidence="10">The complex is composed of two ATP-binding proteins (GltL), two transmembrane proteins (GltJ and GltK) and a solute-binding protein (GltI).</text>
</comment>
<dbReference type="InterPro" id="IPR000515">
    <property type="entry name" value="MetI-like"/>
</dbReference>
<dbReference type="GO" id="GO:0006865">
    <property type="term" value="P:amino acid transport"/>
    <property type="evidence" value="ECO:0007669"/>
    <property type="project" value="UniProtKB-KW"/>
</dbReference>
<dbReference type="FunFam" id="1.10.3720.10:FF:000006">
    <property type="entry name" value="Glutamate/aspartate ABC transporter, permease protein GltK"/>
    <property type="match status" value="1"/>
</dbReference>
<dbReference type="Pfam" id="PF00528">
    <property type="entry name" value="BPD_transp_1"/>
    <property type="match status" value="1"/>
</dbReference>
<evidence type="ECO:0000313" key="15">
    <source>
        <dbReference type="Proteomes" id="UP000192906"/>
    </source>
</evidence>
<dbReference type="CDD" id="cd06261">
    <property type="entry name" value="TM_PBP2"/>
    <property type="match status" value="1"/>
</dbReference>
<evidence type="ECO:0000256" key="12">
    <source>
        <dbReference type="RuleBase" id="RU363032"/>
    </source>
</evidence>
<feature type="transmembrane region" description="Helical" evidence="12">
    <location>
        <begin position="23"/>
        <end position="50"/>
    </location>
</feature>
<dbReference type="SUPFAM" id="SSF161098">
    <property type="entry name" value="MetI-like"/>
    <property type="match status" value="1"/>
</dbReference>
<accession>A0A1X7ETF1</accession>
<dbReference type="InterPro" id="IPR035906">
    <property type="entry name" value="MetI-like_sf"/>
</dbReference>
<dbReference type="Gene3D" id="1.10.3720.10">
    <property type="entry name" value="MetI-like"/>
    <property type="match status" value="1"/>
</dbReference>
<feature type="transmembrane region" description="Helical" evidence="12">
    <location>
        <begin position="197"/>
        <end position="215"/>
    </location>
</feature>
<dbReference type="InterPro" id="IPR010065">
    <property type="entry name" value="AA_ABC_transptr_permease_3TM"/>
</dbReference>
<dbReference type="OrthoDB" id="9809799at2"/>
<comment type="function">
    <text evidence="9">Part of the ABC transporter complex GltIJKL involved in glutamate and aspartate uptake. Probably responsible for the translocation of the substrate across the membrane.</text>
</comment>
<feature type="domain" description="ABC transmembrane type-1" evidence="13">
    <location>
        <begin position="26"/>
        <end position="216"/>
    </location>
</feature>
<dbReference type="PANTHER" id="PTHR30614:SF21">
    <property type="entry name" value="AMINO ACID ABC TRANSPORTER PERMEASE"/>
    <property type="match status" value="1"/>
</dbReference>
<evidence type="ECO:0000256" key="7">
    <source>
        <dbReference type="ARBA" id="ARBA00022989"/>
    </source>
</evidence>
<reference evidence="15" key="1">
    <citation type="submission" date="2017-04" db="EMBL/GenBank/DDBJ databases">
        <authorList>
            <person name="Varghese N."/>
            <person name="Submissions S."/>
        </authorList>
    </citation>
    <scope>NUCLEOTIDE SEQUENCE [LARGE SCALE GENOMIC DNA]</scope>
    <source>
        <strain evidence="15">K3S</strain>
    </source>
</reference>
<protein>
    <recommendedName>
        <fullName evidence="11">Glutamate/aspartate import permease protein GltK</fullName>
    </recommendedName>
</protein>
<dbReference type="GO" id="GO:0022857">
    <property type="term" value="F:transmembrane transporter activity"/>
    <property type="evidence" value="ECO:0007669"/>
    <property type="project" value="InterPro"/>
</dbReference>
<evidence type="ECO:0000256" key="6">
    <source>
        <dbReference type="ARBA" id="ARBA00022970"/>
    </source>
</evidence>